<feature type="non-terminal residue" evidence="2">
    <location>
        <position position="1"/>
    </location>
</feature>
<feature type="transmembrane region" description="Helical" evidence="1">
    <location>
        <begin position="51"/>
        <end position="71"/>
    </location>
</feature>
<evidence type="ECO:0000256" key="1">
    <source>
        <dbReference type="SAM" id="Phobius"/>
    </source>
</evidence>
<feature type="transmembrane region" description="Helical" evidence="1">
    <location>
        <begin position="92"/>
        <end position="117"/>
    </location>
</feature>
<keyword evidence="1" id="KW-1133">Transmembrane helix</keyword>
<keyword evidence="1" id="KW-0812">Transmembrane</keyword>
<organism evidence="2 3">
    <name type="scientific">Adiantum capillus-veneris</name>
    <name type="common">Maidenhair fern</name>
    <dbReference type="NCBI Taxonomy" id="13818"/>
    <lineage>
        <taxon>Eukaryota</taxon>
        <taxon>Viridiplantae</taxon>
        <taxon>Streptophyta</taxon>
        <taxon>Embryophyta</taxon>
        <taxon>Tracheophyta</taxon>
        <taxon>Polypodiopsida</taxon>
        <taxon>Polypodiidae</taxon>
        <taxon>Polypodiales</taxon>
        <taxon>Pteridineae</taxon>
        <taxon>Pteridaceae</taxon>
        <taxon>Vittarioideae</taxon>
        <taxon>Adiantum</taxon>
    </lineage>
</organism>
<keyword evidence="3" id="KW-1185">Reference proteome</keyword>
<sequence>GKAVRVILASSYRHSDTQAKAIYRAERVERFCGQVNSRGLRWVVMFTSAHWVVWLLAAITWLTLHSAHFPARRLFLVHITRSGAKSRLLRQAWRVLQVVQKVLLVGCYGLVAAGLMVGKPGQAMWMLGVAITIAGACPDHWRRTGTIPYSYFEVVVIVACCSGVYMAAVQLPAKQNTQIVSRAHAEDSALLGSFPLVCLVHYVLVLRTRRTHMTLTATASLGALTQLLAEERQRLEKRLDSAFESFHAVCNMNRIEASLERVGTCWGTASVGLSCSQ</sequence>
<accession>A0A9D4Z9C5</accession>
<feature type="transmembrane region" description="Helical" evidence="1">
    <location>
        <begin position="188"/>
        <end position="206"/>
    </location>
</feature>
<evidence type="ECO:0000313" key="2">
    <source>
        <dbReference type="EMBL" id="KAI5065620.1"/>
    </source>
</evidence>
<proteinExistence type="predicted"/>
<protein>
    <submittedName>
        <fullName evidence="2">Uncharacterized protein</fullName>
    </submittedName>
</protein>
<dbReference type="EMBL" id="JABFUD020000019">
    <property type="protein sequence ID" value="KAI5065620.1"/>
    <property type="molecule type" value="Genomic_DNA"/>
</dbReference>
<name>A0A9D4Z9C5_ADICA</name>
<feature type="transmembrane region" description="Helical" evidence="1">
    <location>
        <begin position="148"/>
        <end position="168"/>
    </location>
</feature>
<gene>
    <name evidence="2" type="ORF">GOP47_0020315</name>
</gene>
<evidence type="ECO:0000313" key="3">
    <source>
        <dbReference type="Proteomes" id="UP000886520"/>
    </source>
</evidence>
<dbReference type="Proteomes" id="UP000886520">
    <property type="component" value="Chromosome 19"/>
</dbReference>
<dbReference type="AlphaFoldDB" id="A0A9D4Z9C5"/>
<keyword evidence="1" id="KW-0472">Membrane</keyword>
<comment type="caution">
    <text evidence="2">The sequence shown here is derived from an EMBL/GenBank/DDBJ whole genome shotgun (WGS) entry which is preliminary data.</text>
</comment>
<reference evidence="2" key="1">
    <citation type="submission" date="2021-01" db="EMBL/GenBank/DDBJ databases">
        <title>Adiantum capillus-veneris genome.</title>
        <authorList>
            <person name="Fang Y."/>
            <person name="Liao Q."/>
        </authorList>
    </citation>
    <scope>NUCLEOTIDE SEQUENCE</scope>
    <source>
        <strain evidence="2">H3</strain>
        <tissue evidence="2">Leaf</tissue>
    </source>
</reference>